<dbReference type="InterPro" id="IPR011527">
    <property type="entry name" value="ABC1_TM_dom"/>
</dbReference>
<dbReference type="InterPro" id="IPR017871">
    <property type="entry name" value="ABC_transporter-like_CS"/>
</dbReference>
<feature type="domain" description="Peptidase C39" evidence="14">
    <location>
        <begin position="30"/>
        <end position="152"/>
    </location>
</feature>
<evidence type="ECO:0000259" key="12">
    <source>
        <dbReference type="PROSITE" id="PS50893"/>
    </source>
</evidence>
<keyword evidence="7" id="KW-0645">Protease</keyword>
<dbReference type="Pfam" id="PF00005">
    <property type="entry name" value="ABC_tran"/>
    <property type="match status" value="1"/>
</dbReference>
<evidence type="ECO:0000256" key="4">
    <source>
        <dbReference type="ARBA" id="ARBA00022692"/>
    </source>
</evidence>
<keyword evidence="8" id="KW-0067">ATP-binding</keyword>
<comment type="caution">
    <text evidence="15">The sequence shown here is derived from an EMBL/GenBank/DDBJ whole genome shotgun (WGS) entry which is preliminary data.</text>
</comment>
<dbReference type="PANTHER" id="PTHR43394">
    <property type="entry name" value="ATP-DEPENDENT PERMEASE MDL1, MITOCHONDRIAL"/>
    <property type="match status" value="1"/>
</dbReference>
<evidence type="ECO:0000313" key="16">
    <source>
        <dbReference type="Proteomes" id="UP000269154"/>
    </source>
</evidence>
<dbReference type="Gene3D" id="1.20.1560.10">
    <property type="entry name" value="ABC transporter type 1, transmembrane domain"/>
    <property type="match status" value="1"/>
</dbReference>
<dbReference type="GO" id="GO:0008234">
    <property type="term" value="F:cysteine-type peptidase activity"/>
    <property type="evidence" value="ECO:0007669"/>
    <property type="project" value="UniProtKB-KW"/>
</dbReference>
<dbReference type="GO" id="GO:0016887">
    <property type="term" value="F:ATP hydrolysis activity"/>
    <property type="evidence" value="ECO:0007669"/>
    <property type="project" value="InterPro"/>
</dbReference>
<dbReference type="GO" id="GO:0006508">
    <property type="term" value="P:proteolysis"/>
    <property type="evidence" value="ECO:0007669"/>
    <property type="project" value="InterPro"/>
</dbReference>
<name>A0A3N6PDE7_9CYAN</name>
<keyword evidence="3" id="KW-1003">Cell membrane</keyword>
<keyword evidence="10 11" id="KW-0472">Membrane</keyword>
<dbReference type="EMBL" id="RCBY01000214">
    <property type="protein sequence ID" value="RQH28303.1"/>
    <property type="molecule type" value="Genomic_DNA"/>
</dbReference>
<protein>
    <submittedName>
        <fullName evidence="15">Peptidase domain-containing ABC transporter</fullName>
    </submittedName>
</protein>
<keyword evidence="6" id="KW-0378">Hydrolase</keyword>
<evidence type="ECO:0000256" key="8">
    <source>
        <dbReference type="ARBA" id="ARBA00022840"/>
    </source>
</evidence>
<dbReference type="OrthoDB" id="437054at2"/>
<dbReference type="Proteomes" id="UP000269154">
    <property type="component" value="Unassembled WGS sequence"/>
</dbReference>
<evidence type="ECO:0000256" key="9">
    <source>
        <dbReference type="ARBA" id="ARBA00022989"/>
    </source>
</evidence>
<dbReference type="InterPro" id="IPR005074">
    <property type="entry name" value="Peptidase_C39"/>
</dbReference>
<dbReference type="CDD" id="cd02418">
    <property type="entry name" value="Peptidase_C39B"/>
    <property type="match status" value="1"/>
</dbReference>
<feature type="domain" description="ABC transporter" evidence="12">
    <location>
        <begin position="502"/>
        <end position="736"/>
    </location>
</feature>
<dbReference type="CDD" id="cd18570">
    <property type="entry name" value="ABC_6TM_PCAT1_LagD_like"/>
    <property type="match status" value="1"/>
</dbReference>
<evidence type="ECO:0000256" key="2">
    <source>
        <dbReference type="ARBA" id="ARBA00022448"/>
    </source>
</evidence>
<keyword evidence="9 11" id="KW-1133">Transmembrane helix</keyword>
<dbReference type="InterPro" id="IPR003439">
    <property type="entry name" value="ABC_transporter-like_ATP-bd"/>
</dbReference>
<feature type="domain" description="ABC transmembrane type-1" evidence="13">
    <location>
        <begin position="186"/>
        <end position="467"/>
    </location>
</feature>
<feature type="transmembrane region" description="Helical" evidence="11">
    <location>
        <begin position="322"/>
        <end position="346"/>
    </location>
</feature>
<dbReference type="RefSeq" id="WP_124146626.1">
    <property type="nucleotide sequence ID" value="NZ_CAWOKI010000182.1"/>
</dbReference>
<dbReference type="PROSITE" id="PS50893">
    <property type="entry name" value="ABC_TRANSPORTER_2"/>
    <property type="match status" value="1"/>
</dbReference>
<dbReference type="SUPFAM" id="SSF90123">
    <property type="entry name" value="ABC transporter transmembrane region"/>
    <property type="match status" value="1"/>
</dbReference>
<dbReference type="PROSITE" id="PS50929">
    <property type="entry name" value="ABC_TM1F"/>
    <property type="match status" value="1"/>
</dbReference>
<keyword evidence="2" id="KW-0813">Transport</keyword>
<proteinExistence type="predicted"/>
<reference evidence="15 16" key="1">
    <citation type="journal article" date="2018" name="ACS Chem. Biol.">
        <title>Ketoreductase domain dysfunction expands chemodiversity: malyngamide biosynthesis in the cyanobacterium Okeania hirsuta.</title>
        <authorList>
            <person name="Moss N.A."/>
            <person name="Leao T."/>
            <person name="Rankin M."/>
            <person name="McCullough T.M."/>
            <person name="Qu P."/>
            <person name="Korobeynikov A."/>
            <person name="Smith J.L."/>
            <person name="Gerwick L."/>
            <person name="Gerwick W.H."/>
        </authorList>
    </citation>
    <scope>NUCLEOTIDE SEQUENCE [LARGE SCALE GENOMIC DNA]</scope>
    <source>
        <strain evidence="15 16">PAB10Feb10-1</strain>
    </source>
</reference>
<keyword evidence="4 11" id="KW-0812">Transmembrane</keyword>
<feature type="transmembrane region" description="Helical" evidence="11">
    <location>
        <begin position="295"/>
        <end position="316"/>
    </location>
</feature>
<dbReference type="GO" id="GO:0005524">
    <property type="term" value="F:ATP binding"/>
    <property type="evidence" value="ECO:0007669"/>
    <property type="project" value="UniProtKB-KW"/>
</dbReference>
<evidence type="ECO:0000256" key="11">
    <source>
        <dbReference type="SAM" id="Phobius"/>
    </source>
</evidence>
<evidence type="ECO:0000259" key="13">
    <source>
        <dbReference type="PROSITE" id="PS50929"/>
    </source>
</evidence>
<dbReference type="SMART" id="SM00382">
    <property type="entry name" value="AAA"/>
    <property type="match status" value="1"/>
</dbReference>
<dbReference type="Gene3D" id="3.90.70.10">
    <property type="entry name" value="Cysteine proteinases"/>
    <property type="match status" value="1"/>
</dbReference>
<keyword evidence="5" id="KW-0547">Nucleotide-binding</keyword>
<keyword evidence="16" id="KW-1185">Reference proteome</keyword>
<dbReference type="InterPro" id="IPR039421">
    <property type="entry name" value="Type_1_exporter"/>
</dbReference>
<dbReference type="AlphaFoldDB" id="A0A3N6PDE7"/>
<dbReference type="SUPFAM" id="SSF52540">
    <property type="entry name" value="P-loop containing nucleoside triphosphate hydrolases"/>
    <property type="match status" value="1"/>
</dbReference>
<evidence type="ECO:0000256" key="7">
    <source>
        <dbReference type="ARBA" id="ARBA00022807"/>
    </source>
</evidence>
<evidence type="ECO:0000256" key="10">
    <source>
        <dbReference type="ARBA" id="ARBA00023136"/>
    </source>
</evidence>
<dbReference type="GO" id="GO:0015421">
    <property type="term" value="F:ABC-type oligopeptide transporter activity"/>
    <property type="evidence" value="ECO:0007669"/>
    <property type="project" value="TreeGrafter"/>
</dbReference>
<dbReference type="InterPro" id="IPR027417">
    <property type="entry name" value="P-loop_NTPase"/>
</dbReference>
<dbReference type="PROSITE" id="PS00211">
    <property type="entry name" value="ABC_TRANSPORTER_1"/>
    <property type="match status" value="1"/>
</dbReference>
<evidence type="ECO:0000256" key="6">
    <source>
        <dbReference type="ARBA" id="ARBA00022801"/>
    </source>
</evidence>
<feature type="transmembrane region" description="Helical" evidence="11">
    <location>
        <begin position="184"/>
        <end position="209"/>
    </location>
</feature>
<comment type="subcellular location">
    <subcellularLocation>
        <location evidence="1">Cell membrane</location>
        <topology evidence="1">Multi-pass membrane protein</topology>
    </subcellularLocation>
</comment>
<evidence type="ECO:0000313" key="15">
    <source>
        <dbReference type="EMBL" id="RQH28303.1"/>
    </source>
</evidence>
<evidence type="ECO:0000256" key="3">
    <source>
        <dbReference type="ARBA" id="ARBA00022475"/>
    </source>
</evidence>
<dbReference type="Gene3D" id="3.40.50.300">
    <property type="entry name" value="P-loop containing nucleotide triphosphate hydrolases"/>
    <property type="match status" value="1"/>
</dbReference>
<dbReference type="Pfam" id="PF03412">
    <property type="entry name" value="Peptidase_C39"/>
    <property type="match status" value="1"/>
</dbReference>
<dbReference type="PANTHER" id="PTHR43394:SF1">
    <property type="entry name" value="ATP-BINDING CASSETTE SUB-FAMILY B MEMBER 10, MITOCHONDRIAL"/>
    <property type="match status" value="1"/>
</dbReference>
<evidence type="ECO:0000256" key="1">
    <source>
        <dbReference type="ARBA" id="ARBA00004651"/>
    </source>
</evidence>
<dbReference type="FunFam" id="3.40.50.300:FF:000299">
    <property type="entry name" value="ABC transporter ATP-binding protein/permease"/>
    <property type="match status" value="1"/>
</dbReference>
<sequence length="736" mass="81572">MLDIVPVPILPKASSDREINNVNKYPLILQQSEEDCGAACLASIAKYHGRNLTINRIRETIGTNQQGTTLLGLKQGADSIGFNARSVKANPGILDQIESAPLPAIIHWQGYHWVVLYGKQGDKYIIADPALGVRFLSKKELAEAWGDWVCLLVEPDAKRFFSEADEKVSNISRLLRRVWYYRQIIIQVFLLNIVLGLLSIASPFLVQILTDDVLVRGDFQLLTSVVIAVIVMNVFSSCLELVQSNMIAHFAQRLELGLVMEFGRKILSLPLKYYETRRSGEIVSRLTDIKEINQLVSQVIVSLPSQFFIALVSLTVMCIYSFSLSIVAVFMAVIMTLSTIALLPILQQKTRSLFALEAENQGVLVETFKGAMTLKTTSSSPQFWEEFQGRFGKLANLSFRTTQIGIVNDTFSGLVSNIANIFLLWFGSNLVIAEQLSIGQLLAFITMNQYVSTLVTTLVGLMDELTRVQTATKRLSEVIDYPPEVDKNHQKPDAKISPKADIICSNISFHYAGRIDLLENFSVKFTGGKSIALIGESGCGKSTLAKLIAGLYPVQSGNIQVGIYNLQDLDIDSFRKQVVLVPQDAHFWSRSIIENFQLAVPGVTFEQIVKACQISGANEFISRLPDKYQTVLGEFGANISGGQRQRLAIARAMVNDPAVLILDESTSGLDPVSEAEVLENLLLHRRGKTTIFISHRPKVISRAEWIVLLNNGKLELQGSTASLRAKHGNHLDFLNP</sequence>
<dbReference type="GO" id="GO:0005886">
    <property type="term" value="C:plasma membrane"/>
    <property type="evidence" value="ECO:0007669"/>
    <property type="project" value="UniProtKB-SubCell"/>
</dbReference>
<organism evidence="15 16">
    <name type="scientific">Okeania hirsuta</name>
    <dbReference type="NCBI Taxonomy" id="1458930"/>
    <lineage>
        <taxon>Bacteria</taxon>
        <taxon>Bacillati</taxon>
        <taxon>Cyanobacteriota</taxon>
        <taxon>Cyanophyceae</taxon>
        <taxon>Oscillatoriophycideae</taxon>
        <taxon>Oscillatoriales</taxon>
        <taxon>Microcoleaceae</taxon>
        <taxon>Okeania</taxon>
    </lineage>
</organism>
<dbReference type="InterPro" id="IPR003593">
    <property type="entry name" value="AAA+_ATPase"/>
</dbReference>
<accession>A0A3N6PDE7</accession>
<keyword evidence="7" id="KW-0788">Thiol protease</keyword>
<dbReference type="Pfam" id="PF00664">
    <property type="entry name" value="ABC_membrane"/>
    <property type="match status" value="1"/>
</dbReference>
<evidence type="ECO:0000256" key="5">
    <source>
        <dbReference type="ARBA" id="ARBA00022741"/>
    </source>
</evidence>
<dbReference type="InterPro" id="IPR036640">
    <property type="entry name" value="ABC1_TM_sf"/>
</dbReference>
<dbReference type="PROSITE" id="PS50990">
    <property type="entry name" value="PEPTIDASE_C39"/>
    <property type="match status" value="1"/>
</dbReference>
<evidence type="ECO:0000259" key="14">
    <source>
        <dbReference type="PROSITE" id="PS50990"/>
    </source>
</evidence>
<gene>
    <name evidence="15" type="ORF">D5R40_25835</name>
</gene>
<feature type="transmembrane region" description="Helical" evidence="11">
    <location>
        <begin position="221"/>
        <end position="242"/>
    </location>
</feature>